<evidence type="ECO:0000256" key="7">
    <source>
        <dbReference type="PIRSR" id="PIRSR620405-1"/>
    </source>
</evidence>
<feature type="transmembrane region" description="Helical" evidence="8">
    <location>
        <begin position="60"/>
        <end position="79"/>
    </location>
</feature>
<evidence type="ECO:0000256" key="2">
    <source>
        <dbReference type="ARBA" id="ARBA00013081"/>
    </source>
</evidence>
<protein>
    <recommendedName>
        <fullName evidence="2">protein-serine/threonine phosphatase</fullName>
        <ecNumber evidence="2">3.1.3.16</ecNumber>
    </recommendedName>
</protein>
<dbReference type="PROSITE" id="PS00383">
    <property type="entry name" value="TYR_PHOSPHATASE_1"/>
    <property type="match status" value="1"/>
</dbReference>
<dbReference type="InterPro" id="IPR000387">
    <property type="entry name" value="Tyr_Pase_dom"/>
</dbReference>
<dbReference type="EMBL" id="VSRR010017335">
    <property type="protein sequence ID" value="MPC60260.1"/>
    <property type="molecule type" value="Genomic_DNA"/>
</dbReference>
<keyword evidence="12" id="KW-1185">Reference proteome</keyword>
<proteinExistence type="inferred from homology"/>
<name>A0A5B7GIZ5_PORTR</name>
<dbReference type="SMART" id="SM00195">
    <property type="entry name" value="DSPc"/>
    <property type="match status" value="1"/>
</dbReference>
<comment type="catalytic activity">
    <reaction evidence="5">
        <text>O-phospho-L-seryl-[protein] + H2O = L-seryl-[protein] + phosphate</text>
        <dbReference type="Rhea" id="RHEA:20629"/>
        <dbReference type="Rhea" id="RHEA-COMP:9863"/>
        <dbReference type="Rhea" id="RHEA-COMP:11604"/>
        <dbReference type="ChEBI" id="CHEBI:15377"/>
        <dbReference type="ChEBI" id="CHEBI:29999"/>
        <dbReference type="ChEBI" id="CHEBI:43474"/>
        <dbReference type="ChEBI" id="CHEBI:83421"/>
        <dbReference type="EC" id="3.1.3.16"/>
    </reaction>
</comment>
<feature type="active site" description="Phosphocysteine intermediate" evidence="7">
    <location>
        <position position="52"/>
    </location>
</feature>
<evidence type="ECO:0000256" key="8">
    <source>
        <dbReference type="SAM" id="Phobius"/>
    </source>
</evidence>
<keyword evidence="8" id="KW-0472">Membrane</keyword>
<evidence type="ECO:0000313" key="12">
    <source>
        <dbReference type="Proteomes" id="UP000324222"/>
    </source>
</evidence>
<comment type="caution">
    <text evidence="11">The sequence shown here is derived from an EMBL/GenBank/DDBJ whole genome shotgun (WGS) entry which is preliminary data.</text>
</comment>
<evidence type="ECO:0000259" key="9">
    <source>
        <dbReference type="PROSITE" id="PS50054"/>
    </source>
</evidence>
<dbReference type="Gene3D" id="3.90.190.10">
    <property type="entry name" value="Protein tyrosine phosphatase superfamily"/>
    <property type="match status" value="1"/>
</dbReference>
<dbReference type="InterPro" id="IPR000340">
    <property type="entry name" value="Dual-sp_phosphatase_cat-dom"/>
</dbReference>
<keyword evidence="4" id="KW-0904">Protein phosphatase</keyword>
<gene>
    <name evidence="11" type="primary">DUSP3</name>
    <name evidence="11" type="ORF">E2C01_054299</name>
</gene>
<organism evidence="11 12">
    <name type="scientific">Portunus trituberculatus</name>
    <name type="common">Swimming crab</name>
    <name type="synonym">Neptunus trituberculatus</name>
    <dbReference type="NCBI Taxonomy" id="210409"/>
    <lineage>
        <taxon>Eukaryota</taxon>
        <taxon>Metazoa</taxon>
        <taxon>Ecdysozoa</taxon>
        <taxon>Arthropoda</taxon>
        <taxon>Crustacea</taxon>
        <taxon>Multicrustacea</taxon>
        <taxon>Malacostraca</taxon>
        <taxon>Eumalacostraca</taxon>
        <taxon>Eucarida</taxon>
        <taxon>Decapoda</taxon>
        <taxon>Pleocyemata</taxon>
        <taxon>Brachyura</taxon>
        <taxon>Eubrachyura</taxon>
        <taxon>Portunoidea</taxon>
        <taxon>Portunidae</taxon>
        <taxon>Portuninae</taxon>
        <taxon>Portunus</taxon>
    </lineage>
</organism>
<dbReference type="OrthoDB" id="253091at2759"/>
<evidence type="ECO:0000256" key="5">
    <source>
        <dbReference type="ARBA" id="ARBA00047761"/>
    </source>
</evidence>
<dbReference type="PANTHER" id="PTHR45682:SF5">
    <property type="entry name" value="DUAL SPECIFICITY PROTEIN PHOSPHATASE"/>
    <property type="match status" value="1"/>
</dbReference>
<evidence type="ECO:0000256" key="1">
    <source>
        <dbReference type="ARBA" id="ARBA00008601"/>
    </source>
</evidence>
<dbReference type="SUPFAM" id="SSF52799">
    <property type="entry name" value="(Phosphotyrosine protein) phosphatases II"/>
    <property type="match status" value="1"/>
</dbReference>
<keyword evidence="3" id="KW-0378">Hydrolase</keyword>
<accession>A0A5B7GIZ5</accession>
<dbReference type="InterPro" id="IPR016130">
    <property type="entry name" value="Tyr_Pase_AS"/>
</dbReference>
<comment type="catalytic activity">
    <reaction evidence="6">
        <text>O-phospho-L-threonyl-[protein] + H2O = L-threonyl-[protein] + phosphate</text>
        <dbReference type="Rhea" id="RHEA:47004"/>
        <dbReference type="Rhea" id="RHEA-COMP:11060"/>
        <dbReference type="Rhea" id="RHEA-COMP:11605"/>
        <dbReference type="ChEBI" id="CHEBI:15377"/>
        <dbReference type="ChEBI" id="CHEBI:30013"/>
        <dbReference type="ChEBI" id="CHEBI:43474"/>
        <dbReference type="ChEBI" id="CHEBI:61977"/>
        <dbReference type="EC" id="3.1.3.16"/>
    </reaction>
</comment>
<dbReference type="GO" id="GO:0033549">
    <property type="term" value="F:MAP kinase phosphatase activity"/>
    <property type="evidence" value="ECO:0007669"/>
    <property type="project" value="TreeGrafter"/>
</dbReference>
<dbReference type="GO" id="GO:0005737">
    <property type="term" value="C:cytoplasm"/>
    <property type="evidence" value="ECO:0007669"/>
    <property type="project" value="TreeGrafter"/>
</dbReference>
<dbReference type="PANTHER" id="PTHR45682">
    <property type="entry name" value="AGAP008228-PA"/>
    <property type="match status" value="1"/>
</dbReference>
<dbReference type="EC" id="3.1.3.16" evidence="2"/>
<feature type="domain" description="Tyrosine specific protein phosphatases" evidence="10">
    <location>
        <begin position="29"/>
        <end position="89"/>
    </location>
</feature>
<reference evidence="11 12" key="1">
    <citation type="submission" date="2019-05" db="EMBL/GenBank/DDBJ databases">
        <title>Another draft genome of Portunus trituberculatus and its Hox gene families provides insights of decapod evolution.</title>
        <authorList>
            <person name="Jeong J.-H."/>
            <person name="Song I."/>
            <person name="Kim S."/>
            <person name="Choi T."/>
            <person name="Kim D."/>
            <person name="Ryu S."/>
            <person name="Kim W."/>
        </authorList>
    </citation>
    <scope>NUCLEOTIDE SEQUENCE [LARGE SCALE GENOMIC DNA]</scope>
    <source>
        <tissue evidence="11">Muscle</tissue>
    </source>
</reference>
<sequence length="89" mass="9907">MLNYINFQDQSLVYLGLNLIDLPFINISVHFEKASAFIEEALSSGGKVLVHCRQGRSRSAAIVAAFLMMHRGMTAAYALTMLRKINTSE</sequence>
<dbReference type="PROSITE" id="PS50054">
    <property type="entry name" value="TYR_PHOSPHATASE_DUAL"/>
    <property type="match status" value="1"/>
</dbReference>
<dbReference type="InterPro" id="IPR020422">
    <property type="entry name" value="TYR_PHOSPHATASE_DUAL_dom"/>
</dbReference>
<evidence type="ECO:0000313" key="11">
    <source>
        <dbReference type="EMBL" id="MPC60260.1"/>
    </source>
</evidence>
<evidence type="ECO:0000259" key="10">
    <source>
        <dbReference type="PROSITE" id="PS50056"/>
    </source>
</evidence>
<dbReference type="GO" id="GO:0008138">
    <property type="term" value="F:protein tyrosine/serine/threonine phosphatase activity"/>
    <property type="evidence" value="ECO:0007669"/>
    <property type="project" value="InterPro"/>
</dbReference>
<comment type="similarity">
    <text evidence="1">Belongs to the protein-tyrosine phosphatase family. Non-receptor class dual specificity subfamily.</text>
</comment>
<dbReference type="InterPro" id="IPR020405">
    <property type="entry name" value="Atypical_DUSP_subfamA"/>
</dbReference>
<feature type="domain" description="Tyrosine-protein phosphatase" evidence="9">
    <location>
        <begin position="1"/>
        <end position="89"/>
    </location>
</feature>
<dbReference type="Pfam" id="PF00782">
    <property type="entry name" value="DSPc"/>
    <property type="match status" value="1"/>
</dbReference>
<evidence type="ECO:0000256" key="4">
    <source>
        <dbReference type="ARBA" id="ARBA00022912"/>
    </source>
</evidence>
<keyword evidence="8" id="KW-1133">Transmembrane helix</keyword>
<dbReference type="Proteomes" id="UP000324222">
    <property type="component" value="Unassembled WGS sequence"/>
</dbReference>
<dbReference type="AlphaFoldDB" id="A0A5B7GIZ5"/>
<dbReference type="GO" id="GO:0004722">
    <property type="term" value="F:protein serine/threonine phosphatase activity"/>
    <property type="evidence" value="ECO:0007669"/>
    <property type="project" value="UniProtKB-EC"/>
</dbReference>
<keyword evidence="8" id="KW-0812">Transmembrane</keyword>
<dbReference type="PROSITE" id="PS50056">
    <property type="entry name" value="TYR_PHOSPHATASE_2"/>
    <property type="match status" value="1"/>
</dbReference>
<dbReference type="GO" id="GO:0043409">
    <property type="term" value="P:negative regulation of MAPK cascade"/>
    <property type="evidence" value="ECO:0007669"/>
    <property type="project" value="TreeGrafter"/>
</dbReference>
<evidence type="ECO:0000256" key="6">
    <source>
        <dbReference type="ARBA" id="ARBA00048336"/>
    </source>
</evidence>
<dbReference type="InterPro" id="IPR029021">
    <property type="entry name" value="Prot-tyrosine_phosphatase-like"/>
</dbReference>
<evidence type="ECO:0000256" key="3">
    <source>
        <dbReference type="ARBA" id="ARBA00022801"/>
    </source>
</evidence>